<organism evidence="10 11">
    <name type="scientific">Zophobas morio</name>
    <dbReference type="NCBI Taxonomy" id="2755281"/>
    <lineage>
        <taxon>Eukaryota</taxon>
        <taxon>Metazoa</taxon>
        <taxon>Ecdysozoa</taxon>
        <taxon>Arthropoda</taxon>
        <taxon>Hexapoda</taxon>
        <taxon>Insecta</taxon>
        <taxon>Pterygota</taxon>
        <taxon>Neoptera</taxon>
        <taxon>Endopterygota</taxon>
        <taxon>Coleoptera</taxon>
        <taxon>Polyphaga</taxon>
        <taxon>Cucujiformia</taxon>
        <taxon>Tenebrionidae</taxon>
        <taxon>Zophobas</taxon>
    </lineage>
</organism>
<keyword evidence="4" id="KW-0646">Protease inhibitor</keyword>
<evidence type="ECO:0000256" key="6">
    <source>
        <dbReference type="ARBA" id="ARBA00022900"/>
    </source>
</evidence>
<reference evidence="10" key="1">
    <citation type="journal article" date="2023" name="G3 (Bethesda)">
        <title>Whole genome assemblies of Zophobas morio and Tenebrio molitor.</title>
        <authorList>
            <person name="Kaur S."/>
            <person name="Stinson S.A."/>
            <person name="diCenzo G.C."/>
        </authorList>
    </citation>
    <scope>NUCLEOTIDE SEQUENCE</scope>
    <source>
        <strain evidence="10">QUZm001</strain>
    </source>
</reference>
<comment type="subcellular location">
    <subcellularLocation>
        <location evidence="1">Secreted</location>
    </subcellularLocation>
</comment>
<dbReference type="SUPFAM" id="SSF56574">
    <property type="entry name" value="Serpins"/>
    <property type="match status" value="1"/>
</dbReference>
<accession>A0AA38MCH5</accession>
<evidence type="ECO:0000259" key="9">
    <source>
        <dbReference type="SMART" id="SM00093"/>
    </source>
</evidence>
<proteinExistence type="inferred from homology"/>
<dbReference type="EMBL" id="JALNTZ010000005">
    <property type="protein sequence ID" value="KAJ3651740.1"/>
    <property type="molecule type" value="Genomic_DNA"/>
</dbReference>
<dbReference type="InterPro" id="IPR042185">
    <property type="entry name" value="Serpin_sf_2"/>
</dbReference>
<dbReference type="GO" id="GO:0004867">
    <property type="term" value="F:serine-type endopeptidase inhibitor activity"/>
    <property type="evidence" value="ECO:0007669"/>
    <property type="project" value="UniProtKB-KW"/>
</dbReference>
<keyword evidence="3" id="KW-0964">Secreted</keyword>
<evidence type="ECO:0000313" key="11">
    <source>
        <dbReference type="Proteomes" id="UP001168821"/>
    </source>
</evidence>
<comment type="similarity">
    <text evidence="2 8">Belongs to the serpin family.</text>
</comment>
<dbReference type="Gene3D" id="2.30.39.10">
    <property type="entry name" value="Alpha-1-antitrypsin, domain 1"/>
    <property type="match status" value="1"/>
</dbReference>
<keyword evidence="6" id="KW-0722">Serine protease inhibitor</keyword>
<dbReference type="GO" id="GO:0005615">
    <property type="term" value="C:extracellular space"/>
    <property type="evidence" value="ECO:0007669"/>
    <property type="project" value="InterPro"/>
</dbReference>
<evidence type="ECO:0000313" key="10">
    <source>
        <dbReference type="EMBL" id="KAJ3651740.1"/>
    </source>
</evidence>
<dbReference type="Pfam" id="PF00079">
    <property type="entry name" value="Serpin"/>
    <property type="match status" value="1"/>
</dbReference>
<sequence length="382" mass="42746">MATEKSELQVLEGNRDFTTSLYKVLAETPGNVFFSPISVHVVLSMCYQGAKGTTAEKFASSLKVPTSAAAAEGYSVVMNRLNSIPNVLLLMANKIYLMEGYELLPEFSDAVAKNFLSEVQLVNFAAIEAAAACINAWVEEKTKYKIKNFIKKEVLDSSTRLVLVNAIYFMGSWMNPFDKDCTKTAPFYLNMVKSVNVPMMNKYGEFNYKADKKLDAQILELAYTNDNLSMIIILPNKRNGIDKLEKKLATCNFSEITENMCNTGVIIQLPKFKIEQTIFLNNPLTKLGLGEIFKPCGANFSGMIVSNEQIHVSQVIQKAFIEVNEEGTEASAVVEARLMKFCNSLQRPPPPKKFIADHPFIYFLSEKRINHLFAGRLSDPTN</sequence>
<evidence type="ECO:0000256" key="1">
    <source>
        <dbReference type="ARBA" id="ARBA00004613"/>
    </source>
</evidence>
<dbReference type="InterPro" id="IPR036186">
    <property type="entry name" value="Serpin_sf"/>
</dbReference>
<evidence type="ECO:0000256" key="4">
    <source>
        <dbReference type="ARBA" id="ARBA00022690"/>
    </source>
</evidence>
<dbReference type="SMART" id="SM00093">
    <property type="entry name" value="SERPIN"/>
    <property type="match status" value="1"/>
</dbReference>
<gene>
    <name evidence="10" type="ORF">Zmor_017758</name>
</gene>
<evidence type="ECO:0000256" key="8">
    <source>
        <dbReference type="RuleBase" id="RU000411"/>
    </source>
</evidence>
<dbReference type="AlphaFoldDB" id="A0AA38MCH5"/>
<dbReference type="Proteomes" id="UP001168821">
    <property type="component" value="Unassembled WGS sequence"/>
</dbReference>
<dbReference type="InterPro" id="IPR023796">
    <property type="entry name" value="Serpin_dom"/>
</dbReference>
<evidence type="ECO:0000256" key="5">
    <source>
        <dbReference type="ARBA" id="ARBA00022729"/>
    </source>
</evidence>
<feature type="domain" description="Serpin" evidence="9">
    <location>
        <begin position="19"/>
        <end position="380"/>
    </location>
</feature>
<keyword evidence="11" id="KW-1185">Reference proteome</keyword>
<dbReference type="InterPro" id="IPR000215">
    <property type="entry name" value="Serpin_fam"/>
</dbReference>
<dbReference type="CDD" id="cd19601">
    <property type="entry name" value="serpin42Da-like"/>
    <property type="match status" value="1"/>
</dbReference>
<dbReference type="PANTHER" id="PTHR11461:SF211">
    <property type="entry name" value="GH10112P-RELATED"/>
    <property type="match status" value="1"/>
</dbReference>
<comment type="caution">
    <text evidence="10">The sequence shown here is derived from an EMBL/GenBank/DDBJ whole genome shotgun (WGS) entry which is preliminary data.</text>
</comment>
<name>A0AA38MCH5_9CUCU</name>
<protein>
    <recommendedName>
        <fullName evidence="9">Serpin domain-containing protein</fullName>
    </recommendedName>
</protein>
<keyword evidence="7" id="KW-0325">Glycoprotein</keyword>
<dbReference type="InterPro" id="IPR023795">
    <property type="entry name" value="Serpin_CS"/>
</dbReference>
<dbReference type="FunFam" id="2.30.39.10:FF:000030">
    <property type="entry name" value="Serpin 2"/>
    <property type="match status" value="1"/>
</dbReference>
<evidence type="ECO:0000256" key="3">
    <source>
        <dbReference type="ARBA" id="ARBA00022525"/>
    </source>
</evidence>
<evidence type="ECO:0000256" key="2">
    <source>
        <dbReference type="ARBA" id="ARBA00009500"/>
    </source>
</evidence>
<keyword evidence="5" id="KW-0732">Signal</keyword>
<dbReference type="PANTHER" id="PTHR11461">
    <property type="entry name" value="SERINE PROTEASE INHIBITOR, SERPIN"/>
    <property type="match status" value="1"/>
</dbReference>
<dbReference type="InterPro" id="IPR042178">
    <property type="entry name" value="Serpin_sf_1"/>
</dbReference>
<dbReference type="PROSITE" id="PS00284">
    <property type="entry name" value="SERPIN"/>
    <property type="match status" value="1"/>
</dbReference>
<evidence type="ECO:0000256" key="7">
    <source>
        <dbReference type="ARBA" id="ARBA00023180"/>
    </source>
</evidence>
<dbReference type="Gene3D" id="3.30.497.10">
    <property type="entry name" value="Antithrombin, subunit I, domain 2"/>
    <property type="match status" value="1"/>
</dbReference>